<dbReference type="GO" id="GO:0003677">
    <property type="term" value="F:DNA binding"/>
    <property type="evidence" value="ECO:0007669"/>
    <property type="project" value="InterPro"/>
</dbReference>
<keyword evidence="1" id="KW-0597">Phosphoprotein</keyword>
<dbReference type="SMART" id="SM00850">
    <property type="entry name" value="LytTR"/>
    <property type="match status" value="1"/>
</dbReference>
<keyword evidence="4" id="KW-1185">Reference proteome</keyword>
<dbReference type="OrthoDB" id="2168082at2"/>
<feature type="modified residue" description="4-aspartylphosphate" evidence="1">
    <location>
        <position position="56"/>
    </location>
</feature>
<dbReference type="Pfam" id="PF00072">
    <property type="entry name" value="Response_reg"/>
    <property type="match status" value="1"/>
</dbReference>
<accession>A0A255ZAS2</accession>
<dbReference type="SUPFAM" id="SSF52172">
    <property type="entry name" value="CheY-like"/>
    <property type="match status" value="1"/>
</dbReference>
<dbReference type="InterPro" id="IPR046947">
    <property type="entry name" value="LytR-like"/>
</dbReference>
<dbReference type="PANTHER" id="PTHR37299">
    <property type="entry name" value="TRANSCRIPTIONAL REGULATOR-RELATED"/>
    <property type="match status" value="1"/>
</dbReference>
<comment type="caution">
    <text evidence="3">The sequence shown here is derived from an EMBL/GenBank/DDBJ whole genome shotgun (WGS) entry which is preliminary data.</text>
</comment>
<name>A0A255ZAS2_9FLAO</name>
<reference evidence="3 4" key="1">
    <citation type="submission" date="2017-07" db="EMBL/GenBank/DDBJ databases">
        <title>Flavobacterium cyanobacteriorum sp. nov., isolated from cyanobacterial aggregates in a eutrophic lake.</title>
        <authorList>
            <person name="Cai H."/>
        </authorList>
    </citation>
    <scope>NUCLEOTIDE SEQUENCE [LARGE SCALE GENOMIC DNA]</scope>
    <source>
        <strain evidence="3 4">TH021</strain>
    </source>
</reference>
<dbReference type="Pfam" id="PF04397">
    <property type="entry name" value="LytTR"/>
    <property type="match status" value="1"/>
</dbReference>
<proteinExistence type="predicted"/>
<dbReference type="PANTHER" id="PTHR37299:SF1">
    <property type="entry name" value="STAGE 0 SPORULATION PROTEIN A HOMOLOG"/>
    <property type="match status" value="1"/>
</dbReference>
<dbReference type="EMBL" id="NOXV01000243">
    <property type="protein sequence ID" value="OYQ37984.1"/>
    <property type="molecule type" value="Genomic_DNA"/>
</dbReference>
<dbReference type="Gene3D" id="3.40.50.2300">
    <property type="match status" value="1"/>
</dbReference>
<gene>
    <name evidence="3" type="ORF">CHU92_07105</name>
</gene>
<dbReference type="RefSeq" id="WP_094414030.1">
    <property type="nucleotide sequence ID" value="NZ_NOXV01000243.1"/>
</dbReference>
<organism evidence="3 4">
    <name type="scientific">Flavobacterium cyanobacteriorum</name>
    <dbReference type="NCBI Taxonomy" id="2022802"/>
    <lineage>
        <taxon>Bacteria</taxon>
        <taxon>Pseudomonadati</taxon>
        <taxon>Bacteroidota</taxon>
        <taxon>Flavobacteriia</taxon>
        <taxon>Flavobacteriales</taxon>
        <taxon>Flavobacteriaceae</taxon>
        <taxon>Flavobacterium</taxon>
    </lineage>
</organism>
<evidence type="ECO:0000259" key="2">
    <source>
        <dbReference type="PROSITE" id="PS50110"/>
    </source>
</evidence>
<protein>
    <recommendedName>
        <fullName evidence="2">Response regulatory domain-containing protein</fullName>
    </recommendedName>
</protein>
<dbReference type="Gene3D" id="2.40.50.1020">
    <property type="entry name" value="LytTr DNA-binding domain"/>
    <property type="match status" value="1"/>
</dbReference>
<evidence type="ECO:0000256" key="1">
    <source>
        <dbReference type="PROSITE-ProRule" id="PRU00169"/>
    </source>
</evidence>
<dbReference type="AlphaFoldDB" id="A0A255ZAS2"/>
<dbReference type="Proteomes" id="UP000216605">
    <property type="component" value="Unassembled WGS sequence"/>
</dbReference>
<dbReference type="InterPro" id="IPR007492">
    <property type="entry name" value="LytTR_DNA-bd_dom"/>
</dbReference>
<dbReference type="InterPro" id="IPR001789">
    <property type="entry name" value="Sig_transdc_resp-reg_receiver"/>
</dbReference>
<dbReference type="SMART" id="SM00448">
    <property type="entry name" value="REC"/>
    <property type="match status" value="1"/>
</dbReference>
<dbReference type="GO" id="GO:0000156">
    <property type="term" value="F:phosphorelay response regulator activity"/>
    <property type="evidence" value="ECO:0007669"/>
    <property type="project" value="InterPro"/>
</dbReference>
<evidence type="ECO:0000313" key="3">
    <source>
        <dbReference type="EMBL" id="OYQ37984.1"/>
    </source>
</evidence>
<dbReference type="InterPro" id="IPR011006">
    <property type="entry name" value="CheY-like_superfamily"/>
</dbReference>
<evidence type="ECO:0000313" key="4">
    <source>
        <dbReference type="Proteomes" id="UP000216605"/>
    </source>
</evidence>
<dbReference type="PROSITE" id="PS50110">
    <property type="entry name" value="RESPONSE_REGULATORY"/>
    <property type="match status" value="1"/>
</dbReference>
<sequence>MNVVIIEDELLTCRDLERTLKKADSSVNVTAYLHSVDEARAFFAEKPSGYNLIFSDIELGDGNSFIIFDEYPPEVPVIFCTAYSEYALKAFGSFGIDYLLKPFSVETVAASLQKYRLLEKNFSSAGIPGIHDFIREMLAPKTEKITSIIIHKGDKLIPYSLTDIALFFKEEIHLYAVTFSKEQLLVSNNLEKTEAIAGPVFFRANRQILVNRAAVKDLNHYFNRKLLVNLTIPFHRQVIVPKEKASAFIDWLTMS</sequence>
<feature type="domain" description="Response regulatory" evidence="2">
    <location>
        <begin position="2"/>
        <end position="116"/>
    </location>
</feature>